<dbReference type="Proteomes" id="UP000807504">
    <property type="component" value="Unassembled WGS sequence"/>
</dbReference>
<accession>A0A8T0FZ78</accession>
<reference evidence="2" key="2">
    <citation type="submission" date="2020-06" db="EMBL/GenBank/DDBJ databases">
        <authorList>
            <person name="Sheffer M."/>
        </authorList>
    </citation>
    <scope>NUCLEOTIDE SEQUENCE</scope>
</reference>
<sequence>MLQMVPWVACPSERAFHSVCVPGTIRQEHATSRDSAKRPQSGHINHSPQTWGEGDAIMRAIYEKEGEGGGIQCLKLHHKTSTSGMSPFPPFVL</sequence>
<comment type="caution">
    <text evidence="2">The sequence shown here is derived from an EMBL/GenBank/DDBJ whole genome shotgun (WGS) entry which is preliminary data.</text>
</comment>
<gene>
    <name evidence="2" type="ORF">HNY73_000420</name>
</gene>
<evidence type="ECO:0000256" key="1">
    <source>
        <dbReference type="SAM" id="MobiDB-lite"/>
    </source>
</evidence>
<dbReference type="AlphaFoldDB" id="A0A8T0FZ78"/>
<proteinExistence type="predicted"/>
<protein>
    <submittedName>
        <fullName evidence="2">Uncharacterized protein</fullName>
    </submittedName>
</protein>
<name>A0A8T0FZ78_ARGBR</name>
<keyword evidence="3" id="KW-1185">Reference proteome</keyword>
<evidence type="ECO:0000313" key="2">
    <source>
        <dbReference type="EMBL" id="KAF8795986.1"/>
    </source>
</evidence>
<feature type="compositionally biased region" description="Basic and acidic residues" evidence="1">
    <location>
        <begin position="26"/>
        <end position="37"/>
    </location>
</feature>
<reference evidence="2" key="1">
    <citation type="journal article" date="2020" name="bioRxiv">
        <title>Chromosome-level reference genome of the European wasp spider Argiope bruennichi: a resource for studies on range expansion and evolutionary adaptation.</title>
        <authorList>
            <person name="Sheffer M.M."/>
            <person name="Hoppe A."/>
            <person name="Krehenwinkel H."/>
            <person name="Uhl G."/>
            <person name="Kuss A.W."/>
            <person name="Jensen L."/>
            <person name="Jensen C."/>
            <person name="Gillespie R.G."/>
            <person name="Hoff K.J."/>
            <person name="Prost S."/>
        </authorList>
    </citation>
    <scope>NUCLEOTIDE SEQUENCE</scope>
</reference>
<organism evidence="2 3">
    <name type="scientific">Argiope bruennichi</name>
    <name type="common">Wasp spider</name>
    <name type="synonym">Aranea bruennichi</name>
    <dbReference type="NCBI Taxonomy" id="94029"/>
    <lineage>
        <taxon>Eukaryota</taxon>
        <taxon>Metazoa</taxon>
        <taxon>Ecdysozoa</taxon>
        <taxon>Arthropoda</taxon>
        <taxon>Chelicerata</taxon>
        <taxon>Arachnida</taxon>
        <taxon>Araneae</taxon>
        <taxon>Araneomorphae</taxon>
        <taxon>Entelegynae</taxon>
        <taxon>Araneoidea</taxon>
        <taxon>Araneidae</taxon>
        <taxon>Argiope</taxon>
    </lineage>
</organism>
<dbReference type="EMBL" id="JABXBU010000001">
    <property type="protein sequence ID" value="KAF8795986.1"/>
    <property type="molecule type" value="Genomic_DNA"/>
</dbReference>
<feature type="region of interest" description="Disordered" evidence="1">
    <location>
        <begin position="23"/>
        <end position="52"/>
    </location>
</feature>
<evidence type="ECO:0000313" key="3">
    <source>
        <dbReference type="Proteomes" id="UP000807504"/>
    </source>
</evidence>